<keyword evidence="2" id="KW-0805">Transcription regulation</keyword>
<dbReference type="InterPro" id="IPR013249">
    <property type="entry name" value="RNA_pol_sigma70_r4_t2"/>
</dbReference>
<feature type="domain" description="HTH luxR-type" evidence="5">
    <location>
        <begin position="131"/>
        <end position="189"/>
    </location>
</feature>
<reference evidence="7" key="1">
    <citation type="submission" date="2016-10" db="EMBL/GenBank/DDBJ databases">
        <authorList>
            <person name="Varghese N."/>
            <person name="Submissions S."/>
        </authorList>
    </citation>
    <scope>NUCLEOTIDE SEQUENCE [LARGE SCALE GENOMIC DNA]</scope>
    <source>
        <strain evidence="7">DSM 14807</strain>
    </source>
</reference>
<dbReference type="SUPFAM" id="SSF88946">
    <property type="entry name" value="Sigma2 domain of RNA polymerase sigma factors"/>
    <property type="match status" value="1"/>
</dbReference>
<dbReference type="GO" id="GO:0016987">
    <property type="term" value="F:sigma factor activity"/>
    <property type="evidence" value="ECO:0007669"/>
    <property type="project" value="UniProtKB-KW"/>
</dbReference>
<dbReference type="AlphaFoldDB" id="A0A1I7MXB1"/>
<proteinExistence type="inferred from homology"/>
<dbReference type="Proteomes" id="UP000199537">
    <property type="component" value="Unassembled WGS sequence"/>
</dbReference>
<keyword evidence="7" id="KW-1185">Reference proteome</keyword>
<dbReference type="Gene3D" id="1.10.1740.10">
    <property type="match status" value="1"/>
</dbReference>
<dbReference type="SMART" id="SM00421">
    <property type="entry name" value="HTH_LUXR"/>
    <property type="match status" value="1"/>
</dbReference>
<dbReference type="InterPro" id="IPR000792">
    <property type="entry name" value="Tscrpt_reg_LuxR_C"/>
</dbReference>
<comment type="similarity">
    <text evidence="1">Belongs to the sigma-70 factor family. ECF subfamily.</text>
</comment>
<keyword evidence="3" id="KW-0731">Sigma factor</keyword>
<dbReference type="InterPro" id="IPR036388">
    <property type="entry name" value="WH-like_DNA-bd_sf"/>
</dbReference>
<evidence type="ECO:0000259" key="5">
    <source>
        <dbReference type="SMART" id="SM00421"/>
    </source>
</evidence>
<keyword evidence="4" id="KW-0804">Transcription</keyword>
<dbReference type="PANTHER" id="PTHR43133:SF46">
    <property type="entry name" value="RNA POLYMERASE SIGMA-70 FACTOR ECF SUBFAMILY"/>
    <property type="match status" value="1"/>
</dbReference>
<dbReference type="Gene3D" id="1.10.10.10">
    <property type="entry name" value="Winged helix-like DNA-binding domain superfamily/Winged helix DNA-binding domain"/>
    <property type="match status" value="1"/>
</dbReference>
<evidence type="ECO:0000313" key="6">
    <source>
        <dbReference type="EMBL" id="SFV27057.1"/>
    </source>
</evidence>
<dbReference type="InterPro" id="IPR007627">
    <property type="entry name" value="RNA_pol_sigma70_r2"/>
</dbReference>
<evidence type="ECO:0000256" key="3">
    <source>
        <dbReference type="ARBA" id="ARBA00023082"/>
    </source>
</evidence>
<accession>A0A1I7MXB1</accession>
<dbReference type="EMBL" id="FPCJ01000001">
    <property type="protein sequence ID" value="SFV27057.1"/>
    <property type="molecule type" value="Genomic_DNA"/>
</dbReference>
<sequence>MACPVHILSLWQRMCHDEGEKAYRMIFDYFYDRLLRFAISYISIREEAEEIVLDVFVNVWLHREKLKKIQSPDTYLFISVRNRCLNYFRHSSRSSSYVVNDSGQAADLTDRSDPQKEIELKQLHTTLENAMNQLPLQSRLVFKLIREEKMTYKEVAEILQISVRTVETHLQRAIQKLRVILREQITEYNIRK</sequence>
<dbReference type="SUPFAM" id="SSF88659">
    <property type="entry name" value="Sigma3 and sigma4 domains of RNA polymerase sigma factors"/>
    <property type="match status" value="1"/>
</dbReference>
<name>A0A1I7MXB1_9BACT</name>
<evidence type="ECO:0000256" key="2">
    <source>
        <dbReference type="ARBA" id="ARBA00023015"/>
    </source>
</evidence>
<evidence type="ECO:0000256" key="4">
    <source>
        <dbReference type="ARBA" id="ARBA00023163"/>
    </source>
</evidence>
<dbReference type="RefSeq" id="WP_092456018.1">
    <property type="nucleotide sequence ID" value="NZ_FPCJ01000001.1"/>
</dbReference>
<dbReference type="NCBIfam" id="TIGR02985">
    <property type="entry name" value="Sig70_bacteroi1"/>
    <property type="match status" value="1"/>
</dbReference>
<dbReference type="GO" id="GO:0006352">
    <property type="term" value="P:DNA-templated transcription initiation"/>
    <property type="evidence" value="ECO:0007669"/>
    <property type="project" value="InterPro"/>
</dbReference>
<dbReference type="InterPro" id="IPR014284">
    <property type="entry name" value="RNA_pol_sigma-70_dom"/>
</dbReference>
<organism evidence="6 7">
    <name type="scientific">Thermoflavifilum thermophilum</name>
    <dbReference type="NCBI Taxonomy" id="1393122"/>
    <lineage>
        <taxon>Bacteria</taxon>
        <taxon>Pseudomonadati</taxon>
        <taxon>Bacteroidota</taxon>
        <taxon>Chitinophagia</taxon>
        <taxon>Chitinophagales</taxon>
        <taxon>Chitinophagaceae</taxon>
        <taxon>Thermoflavifilum</taxon>
    </lineage>
</organism>
<dbReference type="Pfam" id="PF08281">
    <property type="entry name" value="Sigma70_r4_2"/>
    <property type="match status" value="1"/>
</dbReference>
<dbReference type="InterPro" id="IPR014327">
    <property type="entry name" value="RNA_pol_sigma70_bacteroid"/>
</dbReference>
<evidence type="ECO:0000313" key="7">
    <source>
        <dbReference type="Proteomes" id="UP000199537"/>
    </source>
</evidence>
<dbReference type="PANTHER" id="PTHR43133">
    <property type="entry name" value="RNA POLYMERASE ECF-TYPE SIGMA FACTO"/>
    <property type="match status" value="1"/>
</dbReference>
<gene>
    <name evidence="6" type="ORF">SAMN05660895_0025</name>
</gene>
<evidence type="ECO:0000256" key="1">
    <source>
        <dbReference type="ARBA" id="ARBA00010641"/>
    </source>
</evidence>
<dbReference type="CDD" id="cd06171">
    <property type="entry name" value="Sigma70_r4"/>
    <property type="match status" value="1"/>
</dbReference>
<dbReference type="Pfam" id="PF04542">
    <property type="entry name" value="Sigma70_r2"/>
    <property type="match status" value="1"/>
</dbReference>
<dbReference type="InterPro" id="IPR013325">
    <property type="entry name" value="RNA_pol_sigma_r2"/>
</dbReference>
<protein>
    <submittedName>
        <fullName evidence="6">RNA polymerase sigma-70 factor, ECF subfamily</fullName>
    </submittedName>
</protein>
<dbReference type="OrthoDB" id="659361at2"/>
<dbReference type="STRING" id="1393122.SAMN05660895_0025"/>
<dbReference type="GO" id="GO:0003677">
    <property type="term" value="F:DNA binding"/>
    <property type="evidence" value="ECO:0007669"/>
    <property type="project" value="InterPro"/>
</dbReference>
<dbReference type="NCBIfam" id="TIGR02937">
    <property type="entry name" value="sigma70-ECF"/>
    <property type="match status" value="1"/>
</dbReference>
<dbReference type="InterPro" id="IPR039425">
    <property type="entry name" value="RNA_pol_sigma-70-like"/>
</dbReference>
<dbReference type="InterPro" id="IPR013324">
    <property type="entry name" value="RNA_pol_sigma_r3/r4-like"/>
</dbReference>